<dbReference type="PANTHER" id="PTHR22923:SF116">
    <property type="entry name" value="C1Q DOMAIN-CONTAINING PROTEIN"/>
    <property type="match status" value="1"/>
</dbReference>
<proteinExistence type="predicted"/>
<dbReference type="EMBL" id="KV597004">
    <property type="protein sequence ID" value="OPL20975.1"/>
    <property type="molecule type" value="Genomic_DNA"/>
</dbReference>
<keyword evidence="8" id="KW-1185">Reference proteome</keyword>
<dbReference type="SUPFAM" id="SSF49842">
    <property type="entry name" value="TNF-like"/>
    <property type="match status" value="1"/>
</dbReference>
<dbReference type="InterPro" id="IPR008983">
    <property type="entry name" value="Tumour_necrosis_fac-like_dom"/>
</dbReference>
<dbReference type="PROSITE" id="PS50871">
    <property type="entry name" value="C1Q"/>
    <property type="match status" value="1"/>
</dbReference>
<accession>A0A3R5TMP1</accession>
<dbReference type="PRINTS" id="PR00007">
    <property type="entry name" value="COMPLEMNTC1Q"/>
</dbReference>
<evidence type="ECO:0000256" key="1">
    <source>
        <dbReference type="ARBA" id="ARBA00004613"/>
    </source>
</evidence>
<comment type="subcellular location">
    <subcellularLocation>
        <location evidence="1">Secreted</location>
    </subcellularLocation>
</comment>
<evidence type="ECO:0000256" key="3">
    <source>
        <dbReference type="ARBA" id="ARBA00022729"/>
    </source>
</evidence>
<evidence type="ECO:0000256" key="2">
    <source>
        <dbReference type="ARBA" id="ARBA00022525"/>
    </source>
</evidence>
<dbReference type="PANTHER" id="PTHR22923">
    <property type="entry name" value="CEREBELLIN-RELATED"/>
    <property type="match status" value="1"/>
</dbReference>
<feature type="domain" description="C1q" evidence="6">
    <location>
        <begin position="111"/>
        <end position="244"/>
    </location>
</feature>
<evidence type="ECO:0000259" key="6">
    <source>
        <dbReference type="PROSITE" id="PS50871"/>
    </source>
</evidence>
<evidence type="ECO:0000256" key="4">
    <source>
        <dbReference type="SAM" id="Coils"/>
    </source>
</evidence>
<feature type="coiled-coil region" evidence="4">
    <location>
        <begin position="44"/>
        <end position="100"/>
    </location>
</feature>
<sequence length="244" mass="27749">MQILSIAFVLVLVQAAPINGRRLNRDVPGNVNNNPMFWMIIKQLDRLETAQKQLQEKISSLESGQEKQFSKSLKKIVGVQNQLRSQIQKNKDTIKSLNSESDKQKTMVTSYRTKGPVFSGAFKNGGLLRLYSDEVIKFTAVDINRGDGYDPKTGVFTVPRPGVYIISSTLRSYNIIRFHCYLWKNNEKLAFLYGSNMNTGTVHIVRKLKKGDQLYIKHMYRGAENEAIQKGRTSMFSVAFLSDD</sequence>
<dbReference type="Proteomes" id="UP000266721">
    <property type="component" value="Unassembled WGS sequence"/>
</dbReference>
<dbReference type="AlphaFoldDB" id="A0A3R5TMP1"/>
<dbReference type="InterPro" id="IPR001073">
    <property type="entry name" value="C1q_dom"/>
</dbReference>
<feature type="non-terminal residue" evidence="7">
    <location>
        <position position="1"/>
    </location>
</feature>
<feature type="signal peptide" evidence="5">
    <location>
        <begin position="1"/>
        <end position="15"/>
    </location>
</feature>
<feature type="chain" id="PRO_5018584900" description="C1q domain-containing protein" evidence="5">
    <location>
        <begin position="16"/>
        <end position="244"/>
    </location>
</feature>
<evidence type="ECO:0000313" key="7">
    <source>
        <dbReference type="EMBL" id="OPL20975.1"/>
    </source>
</evidence>
<organism evidence="7 8">
    <name type="scientific">Mytilus galloprovincialis</name>
    <name type="common">Mediterranean mussel</name>
    <dbReference type="NCBI Taxonomy" id="29158"/>
    <lineage>
        <taxon>Eukaryota</taxon>
        <taxon>Metazoa</taxon>
        <taxon>Spiralia</taxon>
        <taxon>Lophotrochozoa</taxon>
        <taxon>Mollusca</taxon>
        <taxon>Bivalvia</taxon>
        <taxon>Autobranchia</taxon>
        <taxon>Pteriomorphia</taxon>
        <taxon>Mytilida</taxon>
        <taxon>Mytiloidea</taxon>
        <taxon>Mytilidae</taxon>
        <taxon>Mytilinae</taxon>
        <taxon>Mytilus</taxon>
    </lineage>
</organism>
<keyword evidence="3 5" id="KW-0732">Signal</keyword>
<dbReference type="Gene3D" id="2.60.120.40">
    <property type="match status" value="1"/>
</dbReference>
<keyword evidence="4" id="KW-0175">Coiled coil</keyword>
<evidence type="ECO:0000313" key="8">
    <source>
        <dbReference type="Proteomes" id="UP000266721"/>
    </source>
</evidence>
<dbReference type="SMART" id="SM00110">
    <property type="entry name" value="C1Q"/>
    <property type="match status" value="1"/>
</dbReference>
<dbReference type="InterPro" id="IPR050822">
    <property type="entry name" value="Cerebellin_Synaptic_Org"/>
</dbReference>
<reference evidence="7 8" key="1">
    <citation type="journal article" date="2016" name="PLoS ONE">
        <title>A First Insight into the Genome of the Filter-Feeder Mussel Mytilus galloprovincialis.</title>
        <authorList>
            <person name="Murgarella M."/>
            <person name="Puiu D."/>
            <person name="Novoa B."/>
            <person name="Figueras A."/>
            <person name="Posada D."/>
            <person name="Canchaya C."/>
        </authorList>
    </citation>
    <scope>NUCLEOTIDE SEQUENCE [LARGE SCALE GENOMIC DNA]</scope>
    <source>
        <tissue evidence="7">Muscle</tissue>
    </source>
</reference>
<protein>
    <recommendedName>
        <fullName evidence="6">C1q domain-containing protein</fullName>
    </recommendedName>
</protein>
<name>A0A3R5TMP1_MYTGA</name>
<dbReference type="SMR" id="A0A3R5TMP1"/>
<dbReference type="Pfam" id="PF00386">
    <property type="entry name" value="C1q"/>
    <property type="match status" value="1"/>
</dbReference>
<keyword evidence="2" id="KW-0964">Secreted</keyword>
<dbReference type="GO" id="GO:0005576">
    <property type="term" value="C:extracellular region"/>
    <property type="evidence" value="ECO:0007669"/>
    <property type="project" value="UniProtKB-SubCell"/>
</dbReference>
<gene>
    <name evidence="7" type="ORF">AM593_06908</name>
</gene>
<evidence type="ECO:0000256" key="5">
    <source>
        <dbReference type="SAM" id="SignalP"/>
    </source>
</evidence>